<gene>
    <name evidence="7" type="ORF">GIB67_019745</name>
</gene>
<dbReference type="GO" id="GO:0003676">
    <property type="term" value="F:nucleic acid binding"/>
    <property type="evidence" value="ECO:0007669"/>
    <property type="project" value="InterPro"/>
</dbReference>
<comment type="subcellular location">
    <subcellularLocation>
        <location evidence="1">Nucleus</location>
    </subcellularLocation>
</comment>
<keyword evidence="8" id="KW-1185">Reference proteome</keyword>
<feature type="domain" description="RSE1/DDB1/CPSF1 first beta-propeller" evidence="5">
    <location>
        <begin position="33"/>
        <end position="441"/>
    </location>
</feature>
<dbReference type="InterPro" id="IPR058543">
    <property type="entry name" value="Beta-prop_RSE1/DDB1/CPSF1_2nd"/>
</dbReference>
<dbReference type="EMBL" id="JACGCM010001428">
    <property type="protein sequence ID" value="KAF6155219.1"/>
    <property type="molecule type" value="Genomic_DNA"/>
</dbReference>
<protein>
    <submittedName>
        <fullName evidence="7">Uncharacterized protein</fullName>
    </submittedName>
</protein>
<feature type="domain" description="RSE1/DDB1/CPSF1 C-terminal" evidence="4">
    <location>
        <begin position="1047"/>
        <end position="1360"/>
    </location>
</feature>
<dbReference type="Proteomes" id="UP000541444">
    <property type="component" value="Unassembled WGS sequence"/>
</dbReference>
<evidence type="ECO:0000313" key="7">
    <source>
        <dbReference type="EMBL" id="KAF6155219.1"/>
    </source>
</evidence>
<dbReference type="InterPro" id="IPR004871">
    <property type="entry name" value="RSE1/DDB1/CPSF1_C"/>
</dbReference>
<organism evidence="7 8">
    <name type="scientific">Kingdonia uniflora</name>
    <dbReference type="NCBI Taxonomy" id="39325"/>
    <lineage>
        <taxon>Eukaryota</taxon>
        <taxon>Viridiplantae</taxon>
        <taxon>Streptophyta</taxon>
        <taxon>Embryophyta</taxon>
        <taxon>Tracheophyta</taxon>
        <taxon>Spermatophyta</taxon>
        <taxon>Magnoliopsida</taxon>
        <taxon>Ranunculales</taxon>
        <taxon>Circaeasteraceae</taxon>
        <taxon>Kingdonia</taxon>
    </lineage>
</organism>
<dbReference type="InterPro" id="IPR018846">
    <property type="entry name" value="Beta-prop_RSE1/DDB1/CPSF1_1st"/>
</dbReference>
<dbReference type="InterPro" id="IPR015943">
    <property type="entry name" value="WD40/YVTN_repeat-like_dom_sf"/>
</dbReference>
<evidence type="ECO:0000313" key="8">
    <source>
        <dbReference type="Proteomes" id="UP000541444"/>
    </source>
</evidence>
<reference evidence="7 8" key="1">
    <citation type="journal article" date="2020" name="IScience">
        <title>Genome Sequencing of the Endangered Kingdonia uniflora (Circaeasteraceae, Ranunculales) Reveals Potential Mechanisms of Evolutionary Specialization.</title>
        <authorList>
            <person name="Sun Y."/>
            <person name="Deng T."/>
            <person name="Zhang A."/>
            <person name="Moore M.J."/>
            <person name="Landis J.B."/>
            <person name="Lin N."/>
            <person name="Zhang H."/>
            <person name="Zhang X."/>
            <person name="Huang J."/>
            <person name="Zhang X."/>
            <person name="Sun H."/>
            <person name="Wang H."/>
        </authorList>
    </citation>
    <scope>NUCLEOTIDE SEQUENCE [LARGE SCALE GENOMIC DNA]</scope>
    <source>
        <strain evidence="7">TB1705</strain>
        <tissue evidence="7">Leaf</tissue>
    </source>
</reference>
<proteinExistence type="predicted"/>
<name>A0A7J7MJZ0_9MAGN</name>
<comment type="caution">
    <text evidence="7">The sequence shown here is derived from an EMBL/GenBank/DDBJ whole genome shotgun (WGS) entry which is preliminary data.</text>
</comment>
<dbReference type="OrthoDB" id="20774at2759"/>
<evidence type="ECO:0000259" key="4">
    <source>
        <dbReference type="Pfam" id="PF03178"/>
    </source>
</evidence>
<dbReference type="Gene3D" id="2.130.10.10">
    <property type="entry name" value="YVTN repeat-like/Quinoprotein amine dehydrogenase"/>
    <property type="match status" value="2"/>
</dbReference>
<dbReference type="Pfam" id="PF10433">
    <property type="entry name" value="Beta-prop_RSE1_1st"/>
    <property type="match status" value="1"/>
</dbReference>
<feature type="compositionally biased region" description="Basic residues" evidence="3">
    <location>
        <begin position="1362"/>
        <end position="1371"/>
    </location>
</feature>
<dbReference type="Pfam" id="PF03178">
    <property type="entry name" value="CPSF_A"/>
    <property type="match status" value="1"/>
</dbReference>
<evidence type="ECO:0000256" key="3">
    <source>
        <dbReference type="SAM" id="MobiDB-lite"/>
    </source>
</evidence>
<evidence type="ECO:0000259" key="6">
    <source>
        <dbReference type="Pfam" id="PF23726"/>
    </source>
</evidence>
<feature type="compositionally biased region" description="Basic and acidic residues" evidence="3">
    <location>
        <begin position="1346"/>
        <end position="1361"/>
    </location>
</feature>
<dbReference type="GO" id="GO:0005634">
    <property type="term" value="C:nucleus"/>
    <property type="evidence" value="ECO:0007669"/>
    <property type="project" value="UniProtKB-SubCell"/>
</dbReference>
<evidence type="ECO:0000256" key="2">
    <source>
        <dbReference type="ARBA" id="ARBA00023242"/>
    </source>
</evidence>
<dbReference type="Pfam" id="PF23726">
    <property type="entry name" value="Beta-prop_RSE1_2nd"/>
    <property type="match status" value="1"/>
</dbReference>
<feature type="domain" description="RSE1/DDB1/CPSF1 second beta-propeller" evidence="6">
    <location>
        <begin position="502"/>
        <end position="874"/>
    </location>
</feature>
<accession>A0A7J7MJZ0</accession>
<keyword evidence="2" id="KW-0539">Nucleus</keyword>
<evidence type="ECO:0000256" key="1">
    <source>
        <dbReference type="ARBA" id="ARBA00004123"/>
    </source>
</evidence>
<sequence length="1472" mass="162992">MTIEEEESPSAKSRLGSKGTHYLAKCVQRGSAILQAVHGHIRSPTSLDIVFGKETSIELAIVADDGMVQSVCEETVFGMIKDLAILRWNAKFRAPNPQTYGKDLLVVLSDSGKLSFLTFCNEMHRFFAVSHVELSNPGNSRHQLGRLLAVESNGCFVAVSAYEDRLALFSVSVSAGSNIIDKKIFCLPETECAKGTDQSIQGTHICGTIWSMCFISEDGSRLSKDEYNPILAIILCRKGAILNELLLLRWDTRQHVVNIISQYSEAGPLALNIVEVPHVYGFTLLFRVDQVILLDLRDPRIPCVVDKRNLSLSCRGFDADDEGIFNVAARALLELSDSRIERTKGYDPMRIDSEGGRTTSSSKFICSWSWEPENILNPKMIFSLDTGELFTLEISPNMRLILSGCLYRDLPCKTLLWHRGGLIIALVEMGDGMVLQFENEMLIFRSPIQNIAPILDIAVVDSLDEKPDQMFACCGMVPEGSLRIIRSGINVEKLLQTAAIYQGITGTWTMRMKVHDNYHSFLVLSFVEETRVLSVGLSFSDVTDAVGFQPDSCTLACGLVGDRLLVQITKKGVRLCVPTIASHPEGISLSSPICTSWFPSNVSISLGTVGHNLIIVATSNPCYLYILGARSLSDYHYEVYEMYHVRLQCEVSCISIPQRSLGDRTLLPFNDLLGNNTFLIGTHKPSVEVLSFVPEKGVKVLAHGIISLTSTLGTAINGCIPQDVRLVLVDRFYILSGLRNGMLLRFEWPTISKVSSSAMDTSSSSMKTFSSHILQYSAIRISENVKDEAPIDLELIAIRRIGITPVFLVPLCDSLDADIITLSDRPWLLQTARHSLSYKSVSFQPATHVTPVCSIDCPKGILFVAENSLHLVEMVHSKRLNVQKFYLGGTPRKIVYHSESRLLLVMRTEQNTESTSDICCVDPLSGSLLAIYKLEPGETGKSMQLVKVGNEQVLVVGTSLSVGRAIMASGEAESTKGRLLVLCLEQVHNSERNSLIYSSKSAGSSSQVTSPFREIVGYATEQLSSSSLCSSPDDNNCDGVKLEENEAWQFRLAYQTVLPGVVLAVCSYLDRYFLASASNILFVYGFLNENPQRVRRFAFGRTRFAITCLTTQFTRIAVGDCRDGILFYSYQEDLRKLEQLYCDPVQRLVADCTLVDVDTAVVSNRKGTIAVLSCTNQLEDSRHCLFLLAASAFISYLLLCCDFPLDNASPERNLTLSCSYFLGETVMSIRKFDGASSRRIVYGSSVDPEIILVGAICYLKFEAQISGIMEEEQGSFSYKLPVDDVLDGSTGADVIHETSQNSIVASTLLGSVIIFAPISREEYDLLQAVQARLTVHPLTCPILGNDHSEFRGRGSPEDKKNVSRHKAKPTLRRTPTPRRYLVKYQQHCPMKNASFKEIDNFITFMRLKLTIAGVSKILDGDMLSQFLELTNIQQETVLALPEASTSSDHSSIPVQQVQQVVRLLERVHYALN</sequence>
<dbReference type="PANTHER" id="PTHR10644">
    <property type="entry name" value="DNA REPAIR/RNA PROCESSING CPSF FAMILY"/>
    <property type="match status" value="1"/>
</dbReference>
<feature type="region of interest" description="Disordered" evidence="3">
    <location>
        <begin position="1346"/>
        <end position="1371"/>
    </location>
</feature>
<dbReference type="InterPro" id="IPR050358">
    <property type="entry name" value="RSE1/DDB1/CFT1"/>
</dbReference>
<evidence type="ECO:0000259" key="5">
    <source>
        <dbReference type="Pfam" id="PF10433"/>
    </source>
</evidence>